<sequence length="341" mass="38656">MNKQVSILTAIAILAVGLGVWLIQAPTKDTFEAGFLFEDLQKFANQLDNVEIKNAQGVLFSAQKLGDSWLATFDPGQHVYPISQDKLADFVETMMRAKLVEAKTSKPKNYIRLGLQSIDTDDSMATLVTFKADDHLWQVLVGNKVTVGEGHYILKPENPQSWRIDKTVNLPIDKFSWLKQPILPFQTQDISSVSRVDNLDWQITKSASGDFQLINMPKDRELQYDSILNAVVSNLIDLNFEQLLTADDDFTQSLKILTQLEVSTSDEKIFQVIVSELDDKHYVNFSSNDQPEYWQKWYYQVSNFSAQQLIKTLDDFLAEQNATTNNSDPSPETVDEGDSPF</sequence>
<dbReference type="OrthoDB" id="6384455at2"/>
<gene>
    <name evidence="3" type="ORF">GARC_3975</name>
</gene>
<dbReference type="STRING" id="493475.GARC_3975"/>
<feature type="compositionally biased region" description="Polar residues" evidence="1">
    <location>
        <begin position="321"/>
        <end position="330"/>
    </location>
</feature>
<organism evidence="3 4">
    <name type="scientific">Paraglaciecola arctica BSs20135</name>
    <dbReference type="NCBI Taxonomy" id="493475"/>
    <lineage>
        <taxon>Bacteria</taxon>
        <taxon>Pseudomonadati</taxon>
        <taxon>Pseudomonadota</taxon>
        <taxon>Gammaproteobacteria</taxon>
        <taxon>Alteromonadales</taxon>
        <taxon>Alteromonadaceae</taxon>
        <taxon>Paraglaciecola</taxon>
    </lineage>
</organism>
<keyword evidence="4" id="KW-1185">Reference proteome</keyword>
<evidence type="ECO:0000313" key="3">
    <source>
        <dbReference type="EMBL" id="GAC20922.1"/>
    </source>
</evidence>
<dbReference type="InterPro" id="IPR025641">
    <property type="entry name" value="DUF4340"/>
</dbReference>
<evidence type="ECO:0000259" key="2">
    <source>
        <dbReference type="Pfam" id="PF14238"/>
    </source>
</evidence>
<dbReference type="eggNOG" id="ENOG5031SVN">
    <property type="taxonomic scope" value="Bacteria"/>
</dbReference>
<name>K6YRZ1_9ALTE</name>
<comment type="caution">
    <text evidence="3">The sequence shown here is derived from an EMBL/GenBank/DDBJ whole genome shotgun (WGS) entry which is preliminary data.</text>
</comment>
<dbReference type="Proteomes" id="UP000006327">
    <property type="component" value="Unassembled WGS sequence"/>
</dbReference>
<proteinExistence type="predicted"/>
<feature type="domain" description="DUF4340" evidence="2">
    <location>
        <begin position="77"/>
        <end position="249"/>
    </location>
</feature>
<dbReference type="AlphaFoldDB" id="K6YRZ1"/>
<dbReference type="Pfam" id="PF14238">
    <property type="entry name" value="DUF4340"/>
    <property type="match status" value="1"/>
</dbReference>
<feature type="region of interest" description="Disordered" evidence="1">
    <location>
        <begin position="321"/>
        <end position="341"/>
    </location>
</feature>
<reference evidence="3 4" key="1">
    <citation type="journal article" date="2017" name="Antonie Van Leeuwenhoek">
        <title>Rhizobium rhizosphaerae sp. nov., a novel species isolated from rice rhizosphere.</title>
        <authorList>
            <person name="Zhao J.J."/>
            <person name="Zhang J."/>
            <person name="Zhang R.J."/>
            <person name="Zhang C.W."/>
            <person name="Yin H.Q."/>
            <person name="Zhang X.X."/>
        </authorList>
    </citation>
    <scope>NUCLEOTIDE SEQUENCE [LARGE SCALE GENOMIC DNA]</scope>
    <source>
        <strain evidence="3 4">BSs20135</strain>
    </source>
</reference>
<evidence type="ECO:0000313" key="4">
    <source>
        <dbReference type="Proteomes" id="UP000006327"/>
    </source>
</evidence>
<protein>
    <recommendedName>
        <fullName evidence="2">DUF4340 domain-containing protein</fullName>
    </recommendedName>
</protein>
<dbReference type="EMBL" id="BAEO01000056">
    <property type="protein sequence ID" value="GAC20922.1"/>
    <property type="molecule type" value="Genomic_DNA"/>
</dbReference>
<accession>K6YRZ1</accession>
<evidence type="ECO:0000256" key="1">
    <source>
        <dbReference type="SAM" id="MobiDB-lite"/>
    </source>
</evidence>
<dbReference type="RefSeq" id="WP_007623347.1">
    <property type="nucleotide sequence ID" value="NZ_BAEO01000056.1"/>
</dbReference>